<evidence type="ECO:0000313" key="2">
    <source>
        <dbReference type="Proteomes" id="UP000292704"/>
    </source>
</evidence>
<proteinExistence type="predicted"/>
<dbReference type="OrthoDB" id="175258at2157"/>
<comment type="caution">
    <text evidence="1">The sequence shown here is derived from an EMBL/GenBank/DDBJ whole genome shotgun (WGS) entry which is preliminary data.</text>
</comment>
<protein>
    <submittedName>
        <fullName evidence="1">Uncharacterized protein</fullName>
    </submittedName>
</protein>
<dbReference type="AlphaFoldDB" id="A0A482XZ38"/>
<dbReference type="RefSeq" id="WP_130170539.1">
    <property type="nucleotide sequence ID" value="NZ_SHMR01000003.1"/>
</dbReference>
<evidence type="ECO:0000313" key="1">
    <source>
        <dbReference type="EMBL" id="RZH67820.1"/>
    </source>
</evidence>
<accession>A0A482XZ38</accession>
<dbReference type="STRING" id="222984.GCA_000731985_03443"/>
<gene>
    <name evidence="1" type="ORF">ELS17_09805</name>
</gene>
<dbReference type="Proteomes" id="UP000292704">
    <property type="component" value="Unassembled WGS sequence"/>
</dbReference>
<reference evidence="1 2" key="1">
    <citation type="submission" date="2019-02" db="EMBL/GenBank/DDBJ databases">
        <title>Genome analysis provides insights into bioremediation potentialities and Haloocin production by Natrinema altunense strain 4.1R isolated from Chott Douz in Tunisian desert.</title>
        <authorList>
            <person name="Najjari A."/>
            <person name="Youssef N."/>
            <person name="Ben Dhia O."/>
            <person name="Ferjani R."/>
            <person name="El Hidri D."/>
            <person name="Ouzari H.I."/>
            <person name="Cherif A."/>
        </authorList>
    </citation>
    <scope>NUCLEOTIDE SEQUENCE [LARGE SCALE GENOMIC DNA]</scope>
    <source>
        <strain evidence="1 2">4.1R</strain>
    </source>
</reference>
<sequence length="122" mass="13398">MDIVRRDGEVVTFESQDGAVLSIEVDGRPYRIAFPNLKPLTEIRDHAPDINPDEIAAVLGYSVTSFDGDPIYHGRMDGSELSYEVVDAEDKVTMLVASFGEVQPGRYAAATEALVRTSSCRF</sequence>
<name>A0A482XZ38_9EURY</name>
<organism evidence="1 2">
    <name type="scientific">Natrinema altunense</name>
    <dbReference type="NCBI Taxonomy" id="222984"/>
    <lineage>
        <taxon>Archaea</taxon>
        <taxon>Methanobacteriati</taxon>
        <taxon>Methanobacteriota</taxon>
        <taxon>Stenosarchaea group</taxon>
        <taxon>Halobacteria</taxon>
        <taxon>Halobacteriales</taxon>
        <taxon>Natrialbaceae</taxon>
        <taxon>Natrinema</taxon>
    </lineage>
</organism>
<dbReference type="EMBL" id="SHMR01000003">
    <property type="protein sequence ID" value="RZH67820.1"/>
    <property type="molecule type" value="Genomic_DNA"/>
</dbReference>